<dbReference type="SUPFAM" id="SSF55729">
    <property type="entry name" value="Acyl-CoA N-acyltransferases (Nat)"/>
    <property type="match status" value="1"/>
</dbReference>
<dbReference type="EMBL" id="VSSQ01000342">
    <property type="protein sequence ID" value="MPL91894.1"/>
    <property type="molecule type" value="Genomic_DNA"/>
</dbReference>
<dbReference type="InterPro" id="IPR052564">
    <property type="entry name" value="N-acetyltrans/Recomb-assoc"/>
</dbReference>
<evidence type="ECO:0000259" key="1">
    <source>
        <dbReference type="PROSITE" id="PS51186"/>
    </source>
</evidence>
<name>A0A644VKF7_9ZZZZ</name>
<evidence type="ECO:0000313" key="2">
    <source>
        <dbReference type="EMBL" id="MPL91894.1"/>
    </source>
</evidence>
<dbReference type="PROSITE" id="PS51186">
    <property type="entry name" value="GNAT"/>
    <property type="match status" value="1"/>
</dbReference>
<dbReference type="InterPro" id="IPR016181">
    <property type="entry name" value="Acyl_CoA_acyltransferase"/>
</dbReference>
<gene>
    <name evidence="2" type="ORF">SDC9_37981</name>
</gene>
<reference evidence="2" key="1">
    <citation type="submission" date="2019-08" db="EMBL/GenBank/DDBJ databases">
        <authorList>
            <person name="Kucharzyk K."/>
            <person name="Murdoch R.W."/>
            <person name="Higgins S."/>
            <person name="Loffler F."/>
        </authorList>
    </citation>
    <scope>NUCLEOTIDE SEQUENCE</scope>
</reference>
<protein>
    <recommendedName>
        <fullName evidence="1">N-acetyltransferase domain-containing protein</fullName>
    </recommendedName>
</protein>
<feature type="domain" description="N-acetyltransferase" evidence="1">
    <location>
        <begin position="1"/>
        <end position="152"/>
    </location>
</feature>
<dbReference type="PANTHER" id="PTHR43451">
    <property type="entry name" value="ACETYLTRANSFERASE (GNAT) FAMILY PROTEIN"/>
    <property type="match status" value="1"/>
</dbReference>
<dbReference type="Pfam" id="PF13673">
    <property type="entry name" value="Acetyltransf_10"/>
    <property type="match status" value="1"/>
</dbReference>
<organism evidence="2">
    <name type="scientific">bioreactor metagenome</name>
    <dbReference type="NCBI Taxonomy" id="1076179"/>
    <lineage>
        <taxon>unclassified sequences</taxon>
        <taxon>metagenomes</taxon>
        <taxon>ecological metagenomes</taxon>
    </lineage>
</organism>
<dbReference type="PANTHER" id="PTHR43451:SF1">
    <property type="entry name" value="ACETYLTRANSFERASE"/>
    <property type="match status" value="1"/>
</dbReference>
<comment type="caution">
    <text evidence="2">The sequence shown here is derived from an EMBL/GenBank/DDBJ whole genome shotgun (WGS) entry which is preliminary data.</text>
</comment>
<dbReference type="CDD" id="cd04301">
    <property type="entry name" value="NAT_SF"/>
    <property type="match status" value="1"/>
</dbReference>
<dbReference type="AlphaFoldDB" id="A0A644VKF7"/>
<dbReference type="GO" id="GO:0016747">
    <property type="term" value="F:acyltransferase activity, transferring groups other than amino-acyl groups"/>
    <property type="evidence" value="ECO:0007669"/>
    <property type="project" value="InterPro"/>
</dbReference>
<dbReference type="Gene3D" id="3.40.630.30">
    <property type="match status" value="1"/>
</dbReference>
<proteinExistence type="predicted"/>
<dbReference type="InterPro" id="IPR000182">
    <property type="entry name" value="GNAT_dom"/>
</dbReference>
<sequence length="152" mass="16840">MEIRMMQAADIPAVCSLVRQVFDQALAPDYTQEGKQTFYAFIEEEAMRSRLSDGGFGLVAFVDGDLASQIELRNNSHICLLFTKVEHQGKGLAMALVEQALQICKERDKKVAAVSVNAALSAVTAYTHLGFKQSSAEQERNGIRYVPMIRLL</sequence>
<accession>A0A644VKF7</accession>